<feature type="transmembrane region" description="Helical" evidence="2">
    <location>
        <begin position="367"/>
        <end position="389"/>
    </location>
</feature>
<dbReference type="EMBL" id="AYXO01000045">
    <property type="protein sequence ID" value="ETA05583.1"/>
    <property type="molecule type" value="Genomic_DNA"/>
</dbReference>
<feature type="transmembrane region" description="Helical" evidence="2">
    <location>
        <begin position="35"/>
        <end position="57"/>
    </location>
</feature>
<organism evidence="3 4">
    <name type="scientific">Gordonia alkanivorans CGMCC 6845</name>
    <dbReference type="NCBI Taxonomy" id="1423140"/>
    <lineage>
        <taxon>Bacteria</taxon>
        <taxon>Bacillati</taxon>
        <taxon>Actinomycetota</taxon>
        <taxon>Actinomycetes</taxon>
        <taxon>Mycobacteriales</taxon>
        <taxon>Gordoniaceae</taxon>
        <taxon>Gordonia</taxon>
    </lineage>
</organism>
<feature type="transmembrane region" description="Helical" evidence="2">
    <location>
        <begin position="176"/>
        <end position="196"/>
    </location>
</feature>
<evidence type="ECO:0000313" key="4">
    <source>
        <dbReference type="Proteomes" id="UP000035035"/>
    </source>
</evidence>
<dbReference type="RefSeq" id="WP_051405870.1">
    <property type="nucleotide sequence ID" value="NZ_KI629797.1"/>
</dbReference>
<feature type="transmembrane region" description="Helical" evidence="2">
    <location>
        <begin position="422"/>
        <end position="445"/>
    </location>
</feature>
<evidence type="ECO:0008006" key="5">
    <source>
        <dbReference type="Google" id="ProtNLM"/>
    </source>
</evidence>
<dbReference type="PATRIC" id="fig|1423140.3.peg.3488"/>
<evidence type="ECO:0000313" key="3">
    <source>
        <dbReference type="EMBL" id="ETA05583.1"/>
    </source>
</evidence>
<accession>W9D8E9</accession>
<feature type="transmembrane region" description="Helical" evidence="2">
    <location>
        <begin position="341"/>
        <end position="360"/>
    </location>
</feature>
<gene>
    <name evidence="3" type="ORF">V525_17480</name>
</gene>
<comment type="caution">
    <text evidence="3">The sequence shown here is derived from an EMBL/GenBank/DDBJ whole genome shotgun (WGS) entry which is preliminary data.</text>
</comment>
<dbReference type="Proteomes" id="UP000035035">
    <property type="component" value="Unassembled WGS sequence"/>
</dbReference>
<dbReference type="HOGENOM" id="CLU_394731_0_0_11"/>
<dbReference type="AlphaFoldDB" id="W9D8E9"/>
<protein>
    <recommendedName>
        <fullName evidence="5">Glycosyltransferase RgtA/B/C/D-like domain-containing protein</fullName>
    </recommendedName>
</protein>
<evidence type="ECO:0000256" key="2">
    <source>
        <dbReference type="SAM" id="Phobius"/>
    </source>
</evidence>
<feature type="transmembrane region" description="Helical" evidence="2">
    <location>
        <begin position="69"/>
        <end position="94"/>
    </location>
</feature>
<evidence type="ECO:0000256" key="1">
    <source>
        <dbReference type="SAM" id="MobiDB-lite"/>
    </source>
</evidence>
<feature type="transmembrane region" description="Helical" evidence="2">
    <location>
        <begin position="255"/>
        <end position="281"/>
    </location>
</feature>
<keyword evidence="4" id="KW-1185">Reference proteome</keyword>
<name>W9D8E9_9ACTN</name>
<keyword evidence="2" id="KW-1133">Transmembrane helix</keyword>
<reference evidence="3 4" key="1">
    <citation type="journal article" date="2014" name="Genome Announc.">
        <title>Draft Genome Sequence of Gordonia alkanivorans Strain CGMCC6845, a Halotolerant Hydrocarbon-Degrading Bacterium.</title>
        <authorList>
            <person name="Wang X."/>
            <person name="Jin D."/>
            <person name="Zhou L."/>
            <person name="Wu L."/>
            <person name="An W."/>
            <person name="Zhao L."/>
        </authorList>
    </citation>
    <scope>NUCLEOTIDE SEQUENCE [LARGE SCALE GENOMIC DNA]</scope>
    <source>
        <strain evidence="3 4">CGMCC 6845</strain>
    </source>
</reference>
<sequence length="585" mass="62798">MTLVHDETTTSVEPPHPPAGCEPVAPARSKRWHPVVSWMVVSPWAVLACCLVCFVLGVRSIAGSSFNEYGLLAGASPLYPASIVLAAVAFGIALRQGNTTATVGAIVAMIVCQRLPRAISTDAPIYSWTYKHLGVVDHIQQSGSLAHGVDVYNGWPALFAVTAWVADLTGLSPIDIAHWFTPVYHLFLAGIVYAGARAWRLTRDEGLAATFLVVTLNWVEQDYFAPQAIGMLLAVAMLVPIGLSRDRAVGTAPIMILFGALAITHQLTPYWVLGAACLLVLGRMLKPWWIALVMGAILGGVLLYNGDVLSGYTLFSGDVANNAATRGGGHHGMAGQVFSSAVMRVVTIATWASTVAVLILRWRRGQPVRALAVIALSPILILGGQSYGGEAVFRVFLYSLPGCAFVLAPGLLAGVRAGRIRFAGTFAALGVATALAAQAGSANWYTNLIGRDQVSSAGEVLAGSVFPAYVTPLVPGWPERPTGDYVRFAEFTHAFDNALMFQPGLAGRAFDSESDYREFMAVITGRNRPTFVVLSEPMRGFGAFFGLFPAEAIDNLNRRMTSDPRWEVVDEKPGTWVFLYRNDTR</sequence>
<keyword evidence="2" id="KW-0812">Transmembrane</keyword>
<proteinExistence type="predicted"/>
<feature type="transmembrane region" description="Helical" evidence="2">
    <location>
        <begin position="395"/>
        <end position="415"/>
    </location>
</feature>
<feature type="region of interest" description="Disordered" evidence="1">
    <location>
        <begin position="1"/>
        <end position="23"/>
    </location>
</feature>
<keyword evidence="2" id="KW-0472">Membrane</keyword>
<feature type="transmembrane region" description="Helical" evidence="2">
    <location>
        <begin position="223"/>
        <end position="243"/>
    </location>
</feature>
<feature type="transmembrane region" description="Helical" evidence="2">
    <location>
        <begin position="288"/>
        <end position="306"/>
    </location>
</feature>